<keyword evidence="1" id="KW-0489">Methyltransferase</keyword>
<keyword evidence="2" id="KW-0808">Transferase</keyword>
<comment type="caution">
    <text evidence="4">The sequence shown here is derived from an EMBL/GenBank/DDBJ whole genome shotgun (WGS) entry which is preliminary data.</text>
</comment>
<protein>
    <submittedName>
        <fullName evidence="4">L-histidine N(Alpha)-methyltransferase</fullName>
    </submittedName>
</protein>
<organism evidence="4 5">
    <name type="scientific">Pedobacter ureilyticus</name>
    <dbReference type="NCBI Taxonomy" id="1393051"/>
    <lineage>
        <taxon>Bacteria</taxon>
        <taxon>Pseudomonadati</taxon>
        <taxon>Bacteroidota</taxon>
        <taxon>Sphingobacteriia</taxon>
        <taxon>Sphingobacteriales</taxon>
        <taxon>Sphingobacteriaceae</taxon>
        <taxon>Pedobacter</taxon>
    </lineage>
</organism>
<dbReference type="InterPro" id="IPR029063">
    <property type="entry name" value="SAM-dependent_MTases_sf"/>
</dbReference>
<dbReference type="PANTHER" id="PTHR43397:SF1">
    <property type="entry name" value="ERGOTHIONEINE BIOSYNTHESIS PROTEIN 1"/>
    <property type="match status" value="1"/>
</dbReference>
<evidence type="ECO:0000313" key="5">
    <source>
        <dbReference type="Proteomes" id="UP001517247"/>
    </source>
</evidence>
<dbReference type="InterPro" id="IPR017804">
    <property type="entry name" value="MeTrfase_EgtD-like"/>
</dbReference>
<evidence type="ECO:0000256" key="1">
    <source>
        <dbReference type="ARBA" id="ARBA00022603"/>
    </source>
</evidence>
<accession>A0ABW9J094</accession>
<proteinExistence type="predicted"/>
<gene>
    <name evidence="4" type="ORF">E6A44_000135</name>
</gene>
<evidence type="ECO:0000259" key="3">
    <source>
        <dbReference type="Pfam" id="PF10017"/>
    </source>
</evidence>
<dbReference type="Gene3D" id="3.40.50.150">
    <property type="entry name" value="Vaccinia Virus protein VP39"/>
    <property type="match status" value="1"/>
</dbReference>
<sequence length="329" mass="37447">MNNLHALADLTLPASKKESQFCKDVISGLSDTPKKLHSKYFYDDKGDQLFQQIMAMPEYYLTRAELDIFSNQTASLAHAIQIEKGPFDLIELGAGDASKSKFLLRYLIEQRIDFTYRPIDISGHILKELEDNLTTAIPSLSIHSLEGEYFQMLEEATNNSQRRKVVLFLGGNIGNMEIDQAYTFCKDLRHRLNAGDIVLMGFDLKKNPHQILAAYNDQQGITAAFNLNLLTRINRELEGNLDISKFSHYQHYDPVTGACRSFLVSLENQKAMVCGNIVCFAENELIHMEVSQKFSRDQIADLAMTSGFINQHYLNDTNNWFTDVIWIAN</sequence>
<keyword evidence="5" id="KW-1185">Reference proteome</keyword>
<dbReference type="PIRSF" id="PIRSF018005">
    <property type="entry name" value="UCP018005"/>
    <property type="match status" value="1"/>
</dbReference>
<dbReference type="Pfam" id="PF10017">
    <property type="entry name" value="Methyltransf_33"/>
    <property type="match status" value="1"/>
</dbReference>
<name>A0ABW9J094_9SPHI</name>
<dbReference type="EMBL" id="SSHJ02000001">
    <property type="protein sequence ID" value="MFN0253959.1"/>
    <property type="molecule type" value="Genomic_DNA"/>
</dbReference>
<evidence type="ECO:0000313" key="4">
    <source>
        <dbReference type="EMBL" id="MFN0253959.1"/>
    </source>
</evidence>
<dbReference type="InterPro" id="IPR051128">
    <property type="entry name" value="EgtD_Methyltrsf_superfamily"/>
</dbReference>
<reference evidence="4 5" key="1">
    <citation type="submission" date="2024-12" db="EMBL/GenBank/DDBJ databases">
        <authorList>
            <person name="Hu S."/>
        </authorList>
    </citation>
    <scope>NUCLEOTIDE SEQUENCE [LARGE SCALE GENOMIC DNA]</scope>
    <source>
        <strain evidence="4 5">THG-T11</strain>
    </source>
</reference>
<evidence type="ECO:0000256" key="2">
    <source>
        <dbReference type="ARBA" id="ARBA00022679"/>
    </source>
</evidence>
<dbReference type="PANTHER" id="PTHR43397">
    <property type="entry name" value="ERGOTHIONEINE BIOSYNTHESIS PROTEIN 1"/>
    <property type="match status" value="1"/>
</dbReference>
<dbReference type="InterPro" id="IPR019257">
    <property type="entry name" value="MeTrfase_dom"/>
</dbReference>
<dbReference type="RefSeq" id="WP_138721150.1">
    <property type="nucleotide sequence ID" value="NZ_SSHJ02000001.1"/>
</dbReference>
<feature type="domain" description="Histidine-specific methyltransferase SAM-dependent" evidence="3">
    <location>
        <begin position="23"/>
        <end position="326"/>
    </location>
</feature>
<dbReference type="Proteomes" id="UP001517247">
    <property type="component" value="Unassembled WGS sequence"/>
</dbReference>